<evidence type="ECO:0000313" key="2">
    <source>
        <dbReference type="EMBL" id="GAG19071.1"/>
    </source>
</evidence>
<dbReference type="EMBL" id="BARS01034158">
    <property type="protein sequence ID" value="GAG19071.1"/>
    <property type="molecule type" value="Genomic_DNA"/>
</dbReference>
<feature type="transmembrane region" description="Helical" evidence="1">
    <location>
        <begin position="6"/>
        <end position="26"/>
    </location>
</feature>
<sequence length="75" mass="8785">MDIFFKVLAGVFFLVLFYFLLSATYYRLKAFRTGDEEARGKMTKAWDMLNELTRRPRLPFEPDFEPGDVGPTVEI</sequence>
<gene>
    <name evidence="2" type="ORF">S01H1_52811</name>
</gene>
<keyword evidence="1" id="KW-0472">Membrane</keyword>
<organism evidence="2">
    <name type="scientific">marine sediment metagenome</name>
    <dbReference type="NCBI Taxonomy" id="412755"/>
    <lineage>
        <taxon>unclassified sequences</taxon>
        <taxon>metagenomes</taxon>
        <taxon>ecological metagenomes</taxon>
    </lineage>
</organism>
<proteinExistence type="predicted"/>
<dbReference type="AlphaFoldDB" id="X0X259"/>
<reference evidence="2" key="1">
    <citation type="journal article" date="2014" name="Front. Microbiol.">
        <title>High frequency of phylogenetically diverse reductive dehalogenase-homologous genes in deep subseafloor sedimentary metagenomes.</title>
        <authorList>
            <person name="Kawai M."/>
            <person name="Futagami T."/>
            <person name="Toyoda A."/>
            <person name="Takaki Y."/>
            <person name="Nishi S."/>
            <person name="Hori S."/>
            <person name="Arai W."/>
            <person name="Tsubouchi T."/>
            <person name="Morono Y."/>
            <person name="Uchiyama I."/>
            <person name="Ito T."/>
            <person name="Fujiyama A."/>
            <person name="Inagaki F."/>
            <person name="Takami H."/>
        </authorList>
    </citation>
    <scope>NUCLEOTIDE SEQUENCE</scope>
    <source>
        <strain evidence="2">Expedition CK06-06</strain>
    </source>
</reference>
<accession>X0X259</accession>
<evidence type="ECO:0000256" key="1">
    <source>
        <dbReference type="SAM" id="Phobius"/>
    </source>
</evidence>
<comment type="caution">
    <text evidence="2">The sequence shown here is derived from an EMBL/GenBank/DDBJ whole genome shotgun (WGS) entry which is preliminary data.</text>
</comment>
<keyword evidence="1" id="KW-0812">Transmembrane</keyword>
<feature type="non-terminal residue" evidence="2">
    <location>
        <position position="75"/>
    </location>
</feature>
<name>X0X259_9ZZZZ</name>
<protein>
    <submittedName>
        <fullName evidence="2">Uncharacterized protein</fullName>
    </submittedName>
</protein>
<keyword evidence="1" id="KW-1133">Transmembrane helix</keyword>